<dbReference type="Proteomes" id="UP000033949">
    <property type="component" value="Unassembled WGS sequence"/>
</dbReference>
<organism evidence="3 4">
    <name type="scientific">Candidatus Nomurabacteria bacterium GW2011_GWC2_41_8</name>
    <dbReference type="NCBI Taxonomy" id="1618755"/>
    <lineage>
        <taxon>Bacteria</taxon>
        <taxon>Candidatus Nomuraibacteriota</taxon>
    </lineage>
</organism>
<gene>
    <name evidence="3" type="ORF">UU82_C0018G0013</name>
</gene>
<comment type="caution">
    <text evidence="3">The sequence shown here is derived from an EMBL/GenBank/DDBJ whole genome shotgun (WGS) entry which is preliminary data.</text>
</comment>
<accession>A0A0G1AEV8</accession>
<keyword evidence="2" id="KW-1133">Transmembrane helix</keyword>
<evidence type="ECO:0000313" key="4">
    <source>
        <dbReference type="Proteomes" id="UP000033949"/>
    </source>
</evidence>
<dbReference type="AlphaFoldDB" id="A0A0G1AEV8"/>
<evidence type="ECO:0000256" key="1">
    <source>
        <dbReference type="ARBA" id="ARBA00022801"/>
    </source>
</evidence>
<dbReference type="Gene3D" id="2.40.260.10">
    <property type="entry name" value="Sortase"/>
    <property type="match status" value="1"/>
</dbReference>
<keyword evidence="1" id="KW-0378">Hydrolase</keyword>
<dbReference type="GO" id="GO:0016787">
    <property type="term" value="F:hydrolase activity"/>
    <property type="evidence" value="ECO:0007669"/>
    <property type="project" value="UniProtKB-KW"/>
</dbReference>
<dbReference type="SUPFAM" id="SSF63817">
    <property type="entry name" value="Sortase"/>
    <property type="match status" value="1"/>
</dbReference>
<keyword evidence="2" id="KW-0812">Transmembrane</keyword>
<name>A0A0G1AEV8_9BACT</name>
<feature type="transmembrane region" description="Helical" evidence="2">
    <location>
        <begin position="9"/>
        <end position="30"/>
    </location>
</feature>
<protein>
    <submittedName>
        <fullName evidence="3">Peptidase C60 sortase A and B</fullName>
    </submittedName>
</protein>
<proteinExistence type="predicted"/>
<keyword evidence="2" id="KW-0472">Membrane</keyword>
<dbReference type="CDD" id="cd05829">
    <property type="entry name" value="Sortase_F"/>
    <property type="match status" value="1"/>
</dbReference>
<sequence>MEFKFSLKWSLLIIGIAGIAFSAIIVSFPASDLSARNLSQSISFEMQTSPGLPARLKIPKINVNTVVEYVGLTPEGAMGVPKGPAGVAWYKLGPRPEDKKPAVFDNLHKLVKGDKIYVEDEFGIIATFVVREKRLYDPNVDASDVFGSSDGKAHLNLVTCEGVWDEVTKSRSKRLVVFADKE</sequence>
<dbReference type="InterPro" id="IPR042001">
    <property type="entry name" value="Sortase_F"/>
</dbReference>
<evidence type="ECO:0000256" key="2">
    <source>
        <dbReference type="SAM" id="Phobius"/>
    </source>
</evidence>
<reference evidence="3 4" key="1">
    <citation type="journal article" date="2015" name="Nature">
        <title>rRNA introns, odd ribosomes, and small enigmatic genomes across a large radiation of phyla.</title>
        <authorList>
            <person name="Brown C.T."/>
            <person name="Hug L.A."/>
            <person name="Thomas B.C."/>
            <person name="Sharon I."/>
            <person name="Castelle C.J."/>
            <person name="Singh A."/>
            <person name="Wilkins M.J."/>
            <person name="Williams K.H."/>
            <person name="Banfield J.F."/>
        </authorList>
    </citation>
    <scope>NUCLEOTIDE SEQUENCE [LARGE SCALE GENOMIC DNA]</scope>
</reference>
<dbReference type="InterPro" id="IPR023365">
    <property type="entry name" value="Sortase_dom-sf"/>
</dbReference>
<dbReference type="InterPro" id="IPR005754">
    <property type="entry name" value="Sortase"/>
</dbReference>
<dbReference type="Pfam" id="PF04203">
    <property type="entry name" value="Sortase"/>
    <property type="match status" value="1"/>
</dbReference>
<dbReference type="EMBL" id="LCCC01000018">
    <property type="protein sequence ID" value="KKS23828.1"/>
    <property type="molecule type" value="Genomic_DNA"/>
</dbReference>
<evidence type="ECO:0000313" key="3">
    <source>
        <dbReference type="EMBL" id="KKS23828.1"/>
    </source>
</evidence>